<comment type="caution">
    <text evidence="7">The sequence shown here is derived from an EMBL/GenBank/DDBJ whole genome shotgun (WGS) entry which is preliminary data.</text>
</comment>
<keyword evidence="8" id="KW-1185">Reference proteome</keyword>
<sequence length="414" mass="45778">MSVMTLITAKLGTVDETSRPPQMAPAPLSPRALRRRAQLRHAAWDAAHGLAVCAASLYLFARARAPSLAACASFSQCAAAVAAEARAEPLQAASACLTNFLYISMCGNSPVAWLAACAFASVDDAAWQRFIEGVIARWGDPFEGLACYALGLYAFAFFLVPYIVHGLLLLPLELWPPAAAYKIQPHKPVDRARVLHVLRASVTELVLIGMPYVVAATHVTVASHGTRGVRLFGPPPAYSERAWMLAAHILVNEVLFFYSHWALHQGALYRRIHKIHHEFTAPYALAALYAHPVEFVVADLIPFTAGFFVFRPHIFFVFMWITGACLGTQTHHSGYRLPWIASFDEQPNFHDFHHKRFNCCYGTLGWLDALHGTSAAYFEARRAEKAALDEAQRLWEKEHACATPAERSADARRA</sequence>
<dbReference type="Pfam" id="PF04116">
    <property type="entry name" value="FA_hydroxylase"/>
    <property type="match status" value="1"/>
</dbReference>
<evidence type="ECO:0000313" key="7">
    <source>
        <dbReference type="EMBL" id="KAL1511302.1"/>
    </source>
</evidence>
<feature type="domain" description="Fatty acid hydroxylase" evidence="6">
    <location>
        <begin position="246"/>
        <end position="373"/>
    </location>
</feature>
<feature type="transmembrane region" description="Helical" evidence="5">
    <location>
        <begin position="145"/>
        <end position="164"/>
    </location>
</feature>
<reference evidence="7 8" key="1">
    <citation type="journal article" date="2024" name="Science">
        <title>Giant polyketide synthase enzymes in the biosynthesis of giant marine polyether toxins.</title>
        <authorList>
            <person name="Fallon T.R."/>
            <person name="Shende V.V."/>
            <person name="Wierzbicki I.H."/>
            <person name="Pendleton A.L."/>
            <person name="Watervoot N.F."/>
            <person name="Auber R.P."/>
            <person name="Gonzalez D.J."/>
            <person name="Wisecaver J.H."/>
            <person name="Moore B.S."/>
        </authorList>
    </citation>
    <scope>NUCLEOTIDE SEQUENCE [LARGE SCALE GENOMIC DNA]</scope>
    <source>
        <strain evidence="7 8">12B1</strain>
    </source>
</reference>
<protein>
    <recommendedName>
        <fullName evidence="6">Fatty acid hydroxylase domain-containing protein</fullName>
    </recommendedName>
</protein>
<gene>
    <name evidence="7" type="ORF">AB1Y20_006107</name>
</gene>
<accession>A0AB34J1N3</accession>
<keyword evidence="4 5" id="KW-0472">Membrane</keyword>
<dbReference type="AlphaFoldDB" id="A0AB34J1N3"/>
<keyword evidence="3 5" id="KW-1133">Transmembrane helix</keyword>
<name>A0AB34J1N3_PRYPA</name>
<dbReference type="GO" id="GO:0008610">
    <property type="term" value="P:lipid biosynthetic process"/>
    <property type="evidence" value="ECO:0007669"/>
    <property type="project" value="InterPro"/>
</dbReference>
<evidence type="ECO:0000256" key="2">
    <source>
        <dbReference type="ARBA" id="ARBA00022692"/>
    </source>
</evidence>
<dbReference type="InterPro" id="IPR050307">
    <property type="entry name" value="Sterol_Desaturase_Related"/>
</dbReference>
<dbReference type="PANTHER" id="PTHR11863">
    <property type="entry name" value="STEROL DESATURASE"/>
    <property type="match status" value="1"/>
</dbReference>
<dbReference type="EMBL" id="JBGBPQ010000014">
    <property type="protein sequence ID" value="KAL1511302.1"/>
    <property type="molecule type" value="Genomic_DNA"/>
</dbReference>
<dbReference type="GO" id="GO:0016491">
    <property type="term" value="F:oxidoreductase activity"/>
    <property type="evidence" value="ECO:0007669"/>
    <property type="project" value="InterPro"/>
</dbReference>
<feature type="transmembrane region" description="Helical" evidence="5">
    <location>
        <begin position="242"/>
        <end position="263"/>
    </location>
</feature>
<dbReference type="Proteomes" id="UP001515480">
    <property type="component" value="Unassembled WGS sequence"/>
</dbReference>
<evidence type="ECO:0000256" key="4">
    <source>
        <dbReference type="ARBA" id="ARBA00023136"/>
    </source>
</evidence>
<comment type="subcellular location">
    <subcellularLocation>
        <location evidence="1">Membrane</location>
    </subcellularLocation>
</comment>
<organism evidence="7 8">
    <name type="scientific">Prymnesium parvum</name>
    <name type="common">Toxic golden alga</name>
    <dbReference type="NCBI Taxonomy" id="97485"/>
    <lineage>
        <taxon>Eukaryota</taxon>
        <taxon>Haptista</taxon>
        <taxon>Haptophyta</taxon>
        <taxon>Prymnesiophyceae</taxon>
        <taxon>Prymnesiales</taxon>
        <taxon>Prymnesiaceae</taxon>
        <taxon>Prymnesium</taxon>
    </lineage>
</organism>
<dbReference type="GO" id="GO:0016020">
    <property type="term" value="C:membrane"/>
    <property type="evidence" value="ECO:0007669"/>
    <property type="project" value="UniProtKB-SubCell"/>
</dbReference>
<evidence type="ECO:0000256" key="3">
    <source>
        <dbReference type="ARBA" id="ARBA00022989"/>
    </source>
</evidence>
<keyword evidence="2 5" id="KW-0812">Transmembrane</keyword>
<evidence type="ECO:0000256" key="1">
    <source>
        <dbReference type="ARBA" id="ARBA00004370"/>
    </source>
</evidence>
<evidence type="ECO:0000313" key="8">
    <source>
        <dbReference type="Proteomes" id="UP001515480"/>
    </source>
</evidence>
<feature type="transmembrane region" description="Helical" evidence="5">
    <location>
        <begin position="283"/>
        <end position="303"/>
    </location>
</feature>
<proteinExistence type="predicted"/>
<evidence type="ECO:0000256" key="5">
    <source>
        <dbReference type="SAM" id="Phobius"/>
    </source>
</evidence>
<dbReference type="InterPro" id="IPR006694">
    <property type="entry name" value="Fatty_acid_hydroxylase"/>
</dbReference>
<dbReference type="GO" id="GO:0005506">
    <property type="term" value="F:iron ion binding"/>
    <property type="evidence" value="ECO:0007669"/>
    <property type="project" value="InterPro"/>
</dbReference>
<evidence type="ECO:0000259" key="6">
    <source>
        <dbReference type="Pfam" id="PF04116"/>
    </source>
</evidence>